<gene>
    <name evidence="3" type="ORF">DWV06_05910</name>
</gene>
<dbReference type="EMBL" id="QRCT01000014">
    <property type="protein sequence ID" value="RDU24231.1"/>
    <property type="molecule type" value="Genomic_DNA"/>
</dbReference>
<proteinExistence type="predicted"/>
<accession>A0A371AXG1</accession>
<keyword evidence="2" id="KW-0812">Transmembrane</keyword>
<dbReference type="RefSeq" id="WP_115481255.1">
    <property type="nucleotide sequence ID" value="NZ_QRCT01000014.1"/>
</dbReference>
<reference evidence="3 4" key="1">
    <citation type="submission" date="2018-07" db="EMBL/GenBank/DDBJ databases">
        <title>Anaerosacharophilus polymeroproducens gen. nov. sp. nov., an anaerobic bacterium isolated from salt field.</title>
        <authorList>
            <person name="Kim W."/>
            <person name="Yang S.-H."/>
            <person name="Oh J."/>
            <person name="Lee J.-H."/>
            <person name="Kwon K.K."/>
        </authorList>
    </citation>
    <scope>NUCLEOTIDE SEQUENCE [LARGE SCALE GENOMIC DNA]</scope>
    <source>
        <strain evidence="3 4">MCWD5</strain>
    </source>
</reference>
<keyword evidence="2" id="KW-1133">Transmembrane helix</keyword>
<protein>
    <submittedName>
        <fullName evidence="3">Uncharacterized protein</fullName>
    </submittedName>
</protein>
<dbReference type="Proteomes" id="UP000255036">
    <property type="component" value="Unassembled WGS sequence"/>
</dbReference>
<evidence type="ECO:0000256" key="1">
    <source>
        <dbReference type="SAM" id="Coils"/>
    </source>
</evidence>
<name>A0A371AXG1_9FIRM</name>
<evidence type="ECO:0000313" key="4">
    <source>
        <dbReference type="Proteomes" id="UP000255036"/>
    </source>
</evidence>
<dbReference type="AlphaFoldDB" id="A0A371AXG1"/>
<feature type="transmembrane region" description="Helical" evidence="2">
    <location>
        <begin position="244"/>
        <end position="264"/>
    </location>
</feature>
<sequence length="605" mass="66777">MKRDLKLYFERTEAIENDLNSYLKAVTTMETVLRTVCKKLTNCEGKSIDAILDTQEDLEKDIKKCKEEIKDLYELFQGYNKDMQDIMQPKDKGSMMRVDRNDIWWNKYQISCEVDSINSLKAMVLYNNYGYGYNYNDVIDTDDDEERKKQQRNGRKIDEIFNTVVPASYNALKQQMNKLDNFHETKVIPFENMDDTYAAKAGQLLYTYEGNLEWFKRIVGTCVDAVVDIVVGVAKALWDTVVGLITLVGGLVAFAASAVVIGVCKPLDISPPKWASHVFNQGVETAKVLVSLEWIPALGQQIMDSVEEEGIFYAVGYTIGSIAGVKGLDKLGKTAKIAMGGKVSVLKNASCVDDLLRAGLSSTDDLVKAGITSVDDLLKVGVNSLDDLAKVGVNSIDDLVKLGVKSADDFAKLGITSVEQLKKIGITSMDDLAKLGITSSEDLAKIGVKSADDFVEVGSRFTQLKTKVENWAQSEGEKLSKISKRQRDKFNTACVVYDETTGKYYFGRNNGINISGSNKNPILFGESNTSGILPEQSLNKYTVGNCAEVDAVNQALNDGAKLKDLYMGTIHTTNSKFGASKVACENCTYTFKGRVAENYSGWLGE</sequence>
<evidence type="ECO:0000256" key="2">
    <source>
        <dbReference type="SAM" id="Phobius"/>
    </source>
</evidence>
<dbReference type="OrthoDB" id="2053385at2"/>
<feature type="coiled-coil region" evidence="1">
    <location>
        <begin position="48"/>
        <end position="82"/>
    </location>
</feature>
<organism evidence="3 4">
    <name type="scientific">Anaerosacchariphilus polymeriproducens</name>
    <dbReference type="NCBI Taxonomy" id="1812858"/>
    <lineage>
        <taxon>Bacteria</taxon>
        <taxon>Bacillati</taxon>
        <taxon>Bacillota</taxon>
        <taxon>Clostridia</taxon>
        <taxon>Lachnospirales</taxon>
        <taxon>Lachnospiraceae</taxon>
        <taxon>Anaerosacchariphilus</taxon>
    </lineage>
</organism>
<evidence type="ECO:0000313" key="3">
    <source>
        <dbReference type="EMBL" id="RDU24231.1"/>
    </source>
</evidence>
<keyword evidence="2" id="KW-0472">Membrane</keyword>
<keyword evidence="1" id="KW-0175">Coiled coil</keyword>
<keyword evidence="4" id="KW-1185">Reference proteome</keyword>
<comment type="caution">
    <text evidence="3">The sequence shown here is derived from an EMBL/GenBank/DDBJ whole genome shotgun (WGS) entry which is preliminary data.</text>
</comment>